<dbReference type="Gene3D" id="3.40.50.2300">
    <property type="match status" value="1"/>
</dbReference>
<evidence type="ECO:0000313" key="10">
    <source>
        <dbReference type="EMBL" id="RXJ70111.1"/>
    </source>
</evidence>
<evidence type="ECO:0000259" key="8">
    <source>
        <dbReference type="PROSITE" id="PS50110"/>
    </source>
</evidence>
<sequence>MYKILILEDDELFKESLEDFLQDEEFEVVTASNGEEVFEICYEQKFDLYLFDINVPIVDGIETLKELRKTLDDTPTIYLTSYKDKDVLKQGFLSGCDDYLKKPIDLDELLLRIHSLLKRSGKSLKEVVLNDDFTFEPKNRRVLKNGEDINLAGKVVDLLELFLEKKDTIITKEMIIDKLWNYGEEYSEGSIRVYINTLKKLLGKDKIKNLKGVGYKIEL</sequence>
<dbReference type="PANTHER" id="PTHR48111:SF21">
    <property type="entry name" value="DNA-BINDING DUAL MASTER TRANSCRIPTIONAL REGULATOR RPAA"/>
    <property type="match status" value="1"/>
</dbReference>
<proteinExistence type="predicted"/>
<dbReference type="GO" id="GO:0000976">
    <property type="term" value="F:transcription cis-regulatory region binding"/>
    <property type="evidence" value="ECO:0007669"/>
    <property type="project" value="TreeGrafter"/>
</dbReference>
<evidence type="ECO:0000259" key="9">
    <source>
        <dbReference type="PROSITE" id="PS51755"/>
    </source>
</evidence>
<dbReference type="InterPro" id="IPR036388">
    <property type="entry name" value="WH-like_DNA-bd_sf"/>
</dbReference>
<comment type="caution">
    <text evidence="10">The sequence shown here is derived from an EMBL/GenBank/DDBJ whole genome shotgun (WGS) entry which is preliminary data.</text>
</comment>
<keyword evidence="5" id="KW-0804">Transcription</keyword>
<dbReference type="AlphaFoldDB" id="A0A4Q0YLV4"/>
<keyword evidence="2" id="KW-0902">Two-component regulatory system</keyword>
<accession>A0A4Q0YLV4</accession>
<name>A0A4Q0YLV4_9BACT</name>
<dbReference type="PANTHER" id="PTHR48111">
    <property type="entry name" value="REGULATOR OF RPOS"/>
    <property type="match status" value="1"/>
</dbReference>
<keyword evidence="3" id="KW-0805">Transcription regulation</keyword>
<organism evidence="10 11">
    <name type="scientific">Halarcobacter ebronensis</name>
    <dbReference type="NCBI Taxonomy" id="1462615"/>
    <lineage>
        <taxon>Bacteria</taxon>
        <taxon>Pseudomonadati</taxon>
        <taxon>Campylobacterota</taxon>
        <taxon>Epsilonproteobacteria</taxon>
        <taxon>Campylobacterales</taxon>
        <taxon>Arcobacteraceae</taxon>
        <taxon>Halarcobacter</taxon>
    </lineage>
</organism>
<gene>
    <name evidence="10" type="ORF">CRV08_00680</name>
</gene>
<evidence type="ECO:0000256" key="6">
    <source>
        <dbReference type="PROSITE-ProRule" id="PRU00169"/>
    </source>
</evidence>
<feature type="DNA-binding region" description="OmpR/PhoB-type" evidence="7">
    <location>
        <begin position="125"/>
        <end position="219"/>
    </location>
</feature>
<dbReference type="InterPro" id="IPR011006">
    <property type="entry name" value="CheY-like_superfamily"/>
</dbReference>
<dbReference type="GO" id="GO:0006355">
    <property type="term" value="P:regulation of DNA-templated transcription"/>
    <property type="evidence" value="ECO:0007669"/>
    <property type="project" value="InterPro"/>
</dbReference>
<evidence type="ECO:0000256" key="4">
    <source>
        <dbReference type="ARBA" id="ARBA00023125"/>
    </source>
</evidence>
<dbReference type="CDD" id="cd00383">
    <property type="entry name" value="trans_reg_C"/>
    <property type="match status" value="1"/>
</dbReference>
<dbReference type="SMART" id="SM00862">
    <property type="entry name" value="Trans_reg_C"/>
    <property type="match status" value="1"/>
</dbReference>
<evidence type="ECO:0000256" key="7">
    <source>
        <dbReference type="PROSITE-ProRule" id="PRU01091"/>
    </source>
</evidence>
<dbReference type="InterPro" id="IPR001789">
    <property type="entry name" value="Sig_transdc_resp-reg_receiver"/>
</dbReference>
<evidence type="ECO:0000256" key="2">
    <source>
        <dbReference type="ARBA" id="ARBA00023012"/>
    </source>
</evidence>
<reference evidence="10 11" key="1">
    <citation type="submission" date="2017-10" db="EMBL/GenBank/DDBJ databases">
        <title>Genomics of the genus Arcobacter.</title>
        <authorList>
            <person name="Perez-Cataluna A."/>
            <person name="Figueras M.J."/>
        </authorList>
    </citation>
    <scope>NUCLEOTIDE SEQUENCE [LARGE SCALE GENOMIC DNA]</scope>
    <source>
        <strain evidence="10 11">CECT 8993</strain>
    </source>
</reference>
<dbReference type="Pfam" id="PF00486">
    <property type="entry name" value="Trans_reg_C"/>
    <property type="match status" value="1"/>
</dbReference>
<dbReference type="GO" id="GO:0000156">
    <property type="term" value="F:phosphorelay response regulator activity"/>
    <property type="evidence" value="ECO:0007669"/>
    <property type="project" value="TreeGrafter"/>
</dbReference>
<dbReference type="SUPFAM" id="SSF52172">
    <property type="entry name" value="CheY-like"/>
    <property type="match status" value="1"/>
</dbReference>
<evidence type="ECO:0000313" key="11">
    <source>
        <dbReference type="Proteomes" id="UP000290172"/>
    </source>
</evidence>
<dbReference type="InterPro" id="IPR039420">
    <property type="entry name" value="WalR-like"/>
</dbReference>
<evidence type="ECO:0000256" key="5">
    <source>
        <dbReference type="ARBA" id="ARBA00023163"/>
    </source>
</evidence>
<dbReference type="InterPro" id="IPR001867">
    <property type="entry name" value="OmpR/PhoB-type_DNA-bd"/>
</dbReference>
<dbReference type="EMBL" id="PDKJ01000001">
    <property type="protein sequence ID" value="RXJ70111.1"/>
    <property type="molecule type" value="Genomic_DNA"/>
</dbReference>
<feature type="modified residue" description="4-aspartylphosphate" evidence="6">
    <location>
        <position position="52"/>
    </location>
</feature>
<dbReference type="Proteomes" id="UP000290172">
    <property type="component" value="Unassembled WGS sequence"/>
</dbReference>
<dbReference type="PROSITE" id="PS50110">
    <property type="entry name" value="RESPONSE_REGULATORY"/>
    <property type="match status" value="1"/>
</dbReference>
<dbReference type="RefSeq" id="WP_128978033.1">
    <property type="nucleotide sequence ID" value="NZ_PDKJ01000001.1"/>
</dbReference>
<dbReference type="PROSITE" id="PS51755">
    <property type="entry name" value="OMPR_PHOB"/>
    <property type="match status" value="1"/>
</dbReference>
<dbReference type="Gene3D" id="1.10.10.10">
    <property type="entry name" value="Winged helix-like DNA-binding domain superfamily/Winged helix DNA-binding domain"/>
    <property type="match status" value="1"/>
</dbReference>
<feature type="domain" description="Response regulatory" evidence="8">
    <location>
        <begin position="3"/>
        <end position="117"/>
    </location>
</feature>
<dbReference type="Pfam" id="PF00072">
    <property type="entry name" value="Response_reg"/>
    <property type="match status" value="1"/>
</dbReference>
<protein>
    <submittedName>
        <fullName evidence="10">DNA-binding response regulator</fullName>
    </submittedName>
</protein>
<feature type="domain" description="OmpR/PhoB-type" evidence="9">
    <location>
        <begin position="125"/>
        <end position="219"/>
    </location>
</feature>
<dbReference type="GO" id="GO:0005829">
    <property type="term" value="C:cytosol"/>
    <property type="evidence" value="ECO:0007669"/>
    <property type="project" value="TreeGrafter"/>
</dbReference>
<keyword evidence="1 6" id="KW-0597">Phosphoprotein</keyword>
<dbReference type="SMART" id="SM00448">
    <property type="entry name" value="REC"/>
    <property type="match status" value="1"/>
</dbReference>
<evidence type="ECO:0000256" key="3">
    <source>
        <dbReference type="ARBA" id="ARBA00023015"/>
    </source>
</evidence>
<dbReference type="GO" id="GO:0032993">
    <property type="term" value="C:protein-DNA complex"/>
    <property type="evidence" value="ECO:0007669"/>
    <property type="project" value="TreeGrafter"/>
</dbReference>
<evidence type="ECO:0000256" key="1">
    <source>
        <dbReference type="ARBA" id="ARBA00022553"/>
    </source>
</evidence>
<keyword evidence="4 7" id="KW-0238">DNA-binding</keyword>